<keyword evidence="1" id="KW-0677">Repeat</keyword>
<evidence type="ECO:0008006" key="4">
    <source>
        <dbReference type="Google" id="ProtNLM"/>
    </source>
</evidence>
<evidence type="ECO:0000256" key="1">
    <source>
        <dbReference type="ARBA" id="ARBA00022737"/>
    </source>
</evidence>
<dbReference type="AlphaFoldDB" id="A0A3E4UFY3"/>
<evidence type="ECO:0000313" key="2">
    <source>
        <dbReference type="EMBL" id="RGM07959.1"/>
    </source>
</evidence>
<reference evidence="2 3" key="1">
    <citation type="submission" date="2018-08" db="EMBL/GenBank/DDBJ databases">
        <title>A genome reference for cultivated species of the human gut microbiota.</title>
        <authorList>
            <person name="Zou Y."/>
            <person name="Xue W."/>
            <person name="Luo G."/>
        </authorList>
    </citation>
    <scope>NUCLEOTIDE SEQUENCE [LARGE SCALE GENOMIC DNA]</scope>
    <source>
        <strain evidence="2 3">TF05-11AC</strain>
    </source>
</reference>
<gene>
    <name evidence="2" type="ORF">DXC39_05675</name>
</gene>
<evidence type="ECO:0000313" key="3">
    <source>
        <dbReference type="Proteomes" id="UP000261257"/>
    </source>
</evidence>
<organism evidence="2 3">
    <name type="scientific">Hungatella hathewayi</name>
    <dbReference type="NCBI Taxonomy" id="154046"/>
    <lineage>
        <taxon>Bacteria</taxon>
        <taxon>Bacillati</taxon>
        <taxon>Bacillota</taxon>
        <taxon>Clostridia</taxon>
        <taxon>Lachnospirales</taxon>
        <taxon>Lachnospiraceae</taxon>
        <taxon>Hungatella</taxon>
    </lineage>
</organism>
<accession>A0A3E4UFY3</accession>
<name>A0A3E4UFY3_9FIRM</name>
<dbReference type="RefSeq" id="WP_117621063.1">
    <property type="nucleotide sequence ID" value="NZ_QRQF01000003.1"/>
</dbReference>
<dbReference type="InterPro" id="IPR018337">
    <property type="entry name" value="Cell_wall/Cho-bd_repeat"/>
</dbReference>
<sequence length="750" mass="86691">MKRYRIGKWFMIFLFIMFYTFTSYALEGWQQDGEGQWYYMQDERKVINQWVAWPDGSLRFVGKNGLIVRKDWVTYEGNRYYIKEDGTRCENEWFGIDSVPTSPDIEVKTNWYYADADGKIYRNGWYDINGKQYYFYSGGNCPLNEIFKLGESRHYVDWDSGLYQNTWFTITNTSSKGASYTYWYYAKPDGTLLMNGWYDVEGGIYYFDANGNSPRKSWVDIEGERYYVDDNGIKQENGWFTISGVNSKGQAYSNWYYAEPGSGLIKRWGWHEIERNWYYFDNNGLSYRNRWYVAEDKKRYYFNSAGILLTGWFKVAIKNTATGAMTENWYYADENGSVRTDGYYEITGKQYYFGTNGVMYKNQWVISKNGSKRYLSDTGELYENCWFHIEETNEDGTDNSNWFYAGDNGKICVNRWYTIDGKEYHFNKAGEMSTGWLADGDTNNIFYCGEDGARRYGWQWLEIPDGWSDDNEIVSGYIGEYGDYAYFYFDPQNGKKKYCTSGTYRELTIEGKTYCFDTKGIMQMGWIPIKSTSPAIKGYRYYITDSKETSSLRQGQRLENIWMELDSPGTIDGGSDRGRYYFTACGEPACGLPGKYMIKKIQGKRYAFDGYGNVAWGLLEIGNEFYYFGESAKRCAGVTGRCTIIDGADSRKSVYRFDGEGKGITGVRDGYFYYKGKLQRADTAAEYEAFEVPGIGVRLINSSGKVVKKAKVKDGDGALWVTNTSGVIMQYGSDYIAQTSLPEPTAMAPD</sequence>
<dbReference type="Gene3D" id="2.10.270.10">
    <property type="entry name" value="Cholin Binding"/>
    <property type="match status" value="7"/>
</dbReference>
<dbReference type="EMBL" id="QSSQ01000002">
    <property type="protein sequence ID" value="RGM07959.1"/>
    <property type="molecule type" value="Genomic_DNA"/>
</dbReference>
<dbReference type="SUPFAM" id="SSF69360">
    <property type="entry name" value="Cell wall binding repeat"/>
    <property type="match status" value="2"/>
</dbReference>
<dbReference type="Proteomes" id="UP000261257">
    <property type="component" value="Unassembled WGS sequence"/>
</dbReference>
<dbReference type="Pfam" id="PF01473">
    <property type="entry name" value="Choline_bind_1"/>
    <property type="match status" value="8"/>
</dbReference>
<protein>
    <recommendedName>
        <fullName evidence="4">Cell wall-binding protein</fullName>
    </recommendedName>
</protein>
<proteinExistence type="predicted"/>
<comment type="caution">
    <text evidence="2">The sequence shown here is derived from an EMBL/GenBank/DDBJ whole genome shotgun (WGS) entry which is preliminary data.</text>
</comment>